<keyword evidence="1" id="KW-0802">TPR repeat</keyword>
<evidence type="ECO:0000256" key="2">
    <source>
        <dbReference type="SAM" id="Phobius"/>
    </source>
</evidence>
<dbReference type="SMART" id="SM00028">
    <property type="entry name" value="TPR"/>
    <property type="match status" value="2"/>
</dbReference>
<evidence type="ECO:0000313" key="3">
    <source>
        <dbReference type="EMBL" id="MFC4095356.1"/>
    </source>
</evidence>
<dbReference type="Proteomes" id="UP001595814">
    <property type="component" value="Unassembled WGS sequence"/>
</dbReference>
<dbReference type="EMBL" id="JBHSAW010000004">
    <property type="protein sequence ID" value="MFC4095356.1"/>
    <property type="molecule type" value="Genomic_DNA"/>
</dbReference>
<name>A0ABV8JML6_9FLAO</name>
<dbReference type="InterPro" id="IPR036890">
    <property type="entry name" value="HATPase_C_sf"/>
</dbReference>
<organism evidence="3 4">
    <name type="scientific">Euzebyella saccharophila</name>
    <dbReference type="NCBI Taxonomy" id="679664"/>
    <lineage>
        <taxon>Bacteria</taxon>
        <taxon>Pseudomonadati</taxon>
        <taxon>Bacteroidota</taxon>
        <taxon>Flavobacteriia</taxon>
        <taxon>Flavobacteriales</taxon>
        <taxon>Flavobacteriaceae</taxon>
        <taxon>Euzebyella</taxon>
    </lineage>
</organism>
<feature type="repeat" description="TPR" evidence="1">
    <location>
        <begin position="94"/>
        <end position="127"/>
    </location>
</feature>
<keyword evidence="4" id="KW-1185">Reference proteome</keyword>
<evidence type="ECO:0000256" key="1">
    <source>
        <dbReference type="PROSITE-ProRule" id="PRU00339"/>
    </source>
</evidence>
<evidence type="ECO:0000313" key="4">
    <source>
        <dbReference type="Proteomes" id="UP001595814"/>
    </source>
</evidence>
<comment type="caution">
    <text evidence="3">The sequence shown here is derived from an EMBL/GenBank/DDBJ whole genome shotgun (WGS) entry which is preliminary data.</text>
</comment>
<keyword evidence="2" id="KW-0472">Membrane</keyword>
<evidence type="ECO:0008006" key="5">
    <source>
        <dbReference type="Google" id="ProtNLM"/>
    </source>
</evidence>
<dbReference type="Gene3D" id="3.30.565.10">
    <property type="entry name" value="Histidine kinase-like ATPase, C-terminal domain"/>
    <property type="match status" value="1"/>
</dbReference>
<dbReference type="InterPro" id="IPR019734">
    <property type="entry name" value="TPR_rpt"/>
</dbReference>
<accession>A0ABV8JML6</accession>
<dbReference type="InterPro" id="IPR011990">
    <property type="entry name" value="TPR-like_helical_dom_sf"/>
</dbReference>
<dbReference type="SUPFAM" id="SSF48452">
    <property type="entry name" value="TPR-like"/>
    <property type="match status" value="1"/>
</dbReference>
<keyword evidence="2" id="KW-1133">Transmembrane helix</keyword>
<dbReference type="Gene3D" id="1.25.40.10">
    <property type="entry name" value="Tetratricopeptide repeat domain"/>
    <property type="match status" value="1"/>
</dbReference>
<sequence length="547" mass="63156">MLEAKEPKIENNKALAKYHYLLGYYQSQNNHNFPEAVLHYTKAKNYHLKLKDSTQVAQTLLNIGVIQKDQNDFFGSKETLVEGLRYMKDSTMIAQCYNSLGTNHRKLLNYEEAIESYLQAVTISNSKMDKLVFTNNLATTYIDISNFKKAYQLLESIVDDSLLRTNKRQYARVLDNLAYTQWLNGEKVKKENFVTPLKIRRNLKDYRGQIASYTHLAEFFKKQNPSQTKIYLDSVIHLSKRLRIPRAEIDALQMLLDLEPTNIALKNRYIQLQDSIYAQELKVKTQFAKYIYDDKQKQGSILRLEKAHAEQELQTIKFKNQRIIAVATLIVLLVFSMFASYFIIQRNKRLKQESKNAQLRAIYETEASLSKKMHDDFGSKLNHAMIMLQNNHQSNDVLDVIGGLYDQSRKFSRKINDVDTGPNFKESLFGMMGTYCQDAQLLVTGSKEIEWNSLSELTKRTIYKVLQELMINMQKHSNASLVGLQFKIKNKNLLIEYIDDGVGASKKDLLKKNGLLITEKRILSIGGSITFESNKGEGFKALIEIPR</sequence>
<dbReference type="PROSITE" id="PS50005">
    <property type="entry name" value="TPR"/>
    <property type="match status" value="1"/>
</dbReference>
<dbReference type="RefSeq" id="WP_380081186.1">
    <property type="nucleotide sequence ID" value="NZ_JBHSAW010000004.1"/>
</dbReference>
<dbReference type="SUPFAM" id="SSF55874">
    <property type="entry name" value="ATPase domain of HSP90 chaperone/DNA topoisomerase II/histidine kinase"/>
    <property type="match status" value="1"/>
</dbReference>
<gene>
    <name evidence="3" type="ORF">ACFOUT_05695</name>
</gene>
<feature type="transmembrane region" description="Helical" evidence="2">
    <location>
        <begin position="323"/>
        <end position="344"/>
    </location>
</feature>
<proteinExistence type="predicted"/>
<reference evidence="4" key="1">
    <citation type="journal article" date="2019" name="Int. J. Syst. Evol. Microbiol.">
        <title>The Global Catalogue of Microorganisms (GCM) 10K type strain sequencing project: providing services to taxonomists for standard genome sequencing and annotation.</title>
        <authorList>
            <consortium name="The Broad Institute Genomics Platform"/>
            <consortium name="The Broad Institute Genome Sequencing Center for Infectious Disease"/>
            <person name="Wu L."/>
            <person name="Ma J."/>
        </authorList>
    </citation>
    <scope>NUCLEOTIDE SEQUENCE [LARGE SCALE GENOMIC DNA]</scope>
    <source>
        <strain evidence="4">CECT 7477</strain>
    </source>
</reference>
<keyword evidence="2" id="KW-0812">Transmembrane</keyword>
<protein>
    <recommendedName>
        <fullName evidence="5">Tetratricopeptide repeat protein</fullName>
    </recommendedName>
</protein>